<evidence type="ECO:0000313" key="4">
    <source>
        <dbReference type="RefSeq" id="XP_016940073.4"/>
    </source>
</evidence>
<dbReference type="InterPro" id="IPR028146">
    <property type="entry name" value="PRKCSH_N"/>
</dbReference>
<dbReference type="Proteomes" id="UP001652628">
    <property type="component" value="Chromosome 3"/>
</dbReference>
<keyword evidence="1" id="KW-0472">Membrane</keyword>
<organism evidence="3 4">
    <name type="scientific">Drosophila suzukii</name>
    <name type="common">Spotted-wing drosophila fruit fly</name>
    <dbReference type="NCBI Taxonomy" id="28584"/>
    <lineage>
        <taxon>Eukaryota</taxon>
        <taxon>Metazoa</taxon>
        <taxon>Ecdysozoa</taxon>
        <taxon>Arthropoda</taxon>
        <taxon>Hexapoda</taxon>
        <taxon>Insecta</taxon>
        <taxon>Pterygota</taxon>
        <taxon>Neoptera</taxon>
        <taxon>Endopterygota</taxon>
        <taxon>Diptera</taxon>
        <taxon>Brachycera</taxon>
        <taxon>Muscomorpha</taxon>
        <taxon>Ephydroidea</taxon>
        <taxon>Drosophilidae</taxon>
        <taxon>Drosophila</taxon>
        <taxon>Sophophora</taxon>
    </lineage>
</organism>
<dbReference type="PANTHER" id="PTHR12630:SF1">
    <property type="entry name" value="GLUCOSIDASE 2 SUBUNIT BETA"/>
    <property type="match status" value="1"/>
</dbReference>
<dbReference type="AlphaFoldDB" id="A0AB39ZNW3"/>
<proteinExistence type="predicted"/>
<dbReference type="Pfam" id="PF12999">
    <property type="entry name" value="PRKCSH-like"/>
    <property type="match status" value="1"/>
</dbReference>
<dbReference type="GO" id="GO:0017177">
    <property type="term" value="C:glucosidase II complex"/>
    <property type="evidence" value="ECO:0007669"/>
    <property type="project" value="TreeGrafter"/>
</dbReference>
<evidence type="ECO:0000259" key="2">
    <source>
        <dbReference type="Pfam" id="PF12999"/>
    </source>
</evidence>
<feature type="domain" description="Glucosidase II beta subunit N-terminal" evidence="2">
    <location>
        <begin position="128"/>
        <end position="237"/>
    </location>
</feature>
<feature type="transmembrane region" description="Helical" evidence="1">
    <location>
        <begin position="47"/>
        <end position="65"/>
    </location>
</feature>
<name>A0AB39ZNW3_DROSZ</name>
<sequence length="237" mass="26892">MQHRKQNIFFIQNGALAEPKDKDNMRKTWVKRENIYFKPFYKQKSKMFLLLIFLVGISFIAYQAFSLNQLPGVPAPWNLQQIKRKHQQMMQSLGSKQRDVDDFDGGGADAVAPATGAPSAVAGHEKPIKIVRGTRLFDYDAYKPNFEGKFRCLDGSKEIAFDHLNDNYCDCEEDGSDEPSTNACAKGRFYCRYQKRHITGRGLDVYVASSRINDHVCDCCDGSDEWTTGARCPNHCA</sequence>
<dbReference type="InterPro" id="IPR039794">
    <property type="entry name" value="Gtb1-like"/>
</dbReference>
<dbReference type="GeneID" id="108017516"/>
<keyword evidence="3" id="KW-1185">Reference proteome</keyword>
<dbReference type="PANTHER" id="PTHR12630">
    <property type="entry name" value="N-LINKED OLIGOSACCHARIDE PROCESSING"/>
    <property type="match status" value="1"/>
</dbReference>
<dbReference type="GO" id="GO:0006491">
    <property type="term" value="P:N-glycan processing"/>
    <property type="evidence" value="ECO:0007669"/>
    <property type="project" value="TreeGrafter"/>
</dbReference>
<reference evidence="4" key="1">
    <citation type="submission" date="2025-08" db="UniProtKB">
        <authorList>
            <consortium name="RefSeq"/>
        </authorList>
    </citation>
    <scope>IDENTIFICATION</scope>
</reference>
<dbReference type="RefSeq" id="XP_016940073.4">
    <property type="nucleotide sequence ID" value="XM_017084584.4"/>
</dbReference>
<protein>
    <submittedName>
        <fullName evidence="4">Uncharacterized protein isoform X1</fullName>
    </submittedName>
</protein>
<gene>
    <name evidence="4" type="primary">LOC108017516</name>
</gene>
<accession>A0AB39ZNW3</accession>
<evidence type="ECO:0000313" key="3">
    <source>
        <dbReference type="Proteomes" id="UP001652628"/>
    </source>
</evidence>
<keyword evidence="1" id="KW-1133">Transmembrane helix</keyword>
<evidence type="ECO:0000256" key="1">
    <source>
        <dbReference type="SAM" id="Phobius"/>
    </source>
</evidence>
<keyword evidence="1" id="KW-0812">Transmembrane</keyword>